<dbReference type="PANTHER" id="PTHR21666">
    <property type="entry name" value="PEPTIDASE-RELATED"/>
    <property type="match status" value="1"/>
</dbReference>
<evidence type="ECO:0000256" key="1">
    <source>
        <dbReference type="SAM" id="Coils"/>
    </source>
</evidence>
<dbReference type="GO" id="GO:0004222">
    <property type="term" value="F:metalloendopeptidase activity"/>
    <property type="evidence" value="ECO:0007669"/>
    <property type="project" value="TreeGrafter"/>
</dbReference>
<dbReference type="InterPro" id="IPR016047">
    <property type="entry name" value="M23ase_b-sheet_dom"/>
</dbReference>
<accession>A0A432YSL8</accession>
<dbReference type="Gene3D" id="6.10.250.3150">
    <property type="match status" value="1"/>
</dbReference>
<comment type="caution">
    <text evidence="4">The sequence shown here is derived from an EMBL/GenBank/DDBJ whole genome shotgun (WGS) entry which is preliminary data.</text>
</comment>
<feature type="coiled-coil region" evidence="1">
    <location>
        <begin position="30"/>
        <end position="117"/>
    </location>
</feature>
<feature type="coiled-coil region" evidence="1">
    <location>
        <begin position="156"/>
        <end position="246"/>
    </location>
</feature>
<feature type="domain" description="M23ase beta-sheet core" evidence="3">
    <location>
        <begin position="284"/>
        <end position="377"/>
    </location>
</feature>
<protein>
    <submittedName>
        <fullName evidence="4">Peptidase M23</fullName>
    </submittedName>
</protein>
<dbReference type="CDD" id="cd12797">
    <property type="entry name" value="M23_peptidase"/>
    <property type="match status" value="1"/>
</dbReference>
<sequence length="382" mass="43506">MIKAFALILLIAWLSFSGQAFAQSYSEEDKAATQAEIEALNAELNKHLQAIESRDEELSDIENELRRLELKTAEIAGAIQKTSTELRRINSEIEEAQQELERLQAEQQKQLALLEEQIVSAYVNGDNGFLKMLLNQGSPAELERLLTYYQYMNDARVEEIEQIKQTQADIEQLTAELTDKRADVVSLREQQAEQKQQLESQQREQEDTLAKLQAEQRSDKAKIKQLEQSRAQLEQVLAAIEAALKRQGDVRLVGLKPIKSQLKWPSDGTVRRVFGQRREGPVEWKGVLIEGSNGQEVRSIADGRIVYADWLRGFGLVIVVDHGENYMSLYGHNQALLRTVGEKVKKDEEIALMGQSGSRDKASLYFEIRHQGRPQNPSHWIR</sequence>
<dbReference type="SUPFAM" id="SSF51261">
    <property type="entry name" value="Duplicated hybrid motif"/>
    <property type="match status" value="1"/>
</dbReference>
<dbReference type="FunFam" id="2.70.70.10:FF:000003">
    <property type="entry name" value="Murein hydrolase activator EnvC"/>
    <property type="match status" value="1"/>
</dbReference>
<evidence type="ECO:0000259" key="3">
    <source>
        <dbReference type="Pfam" id="PF01551"/>
    </source>
</evidence>
<keyword evidence="2" id="KW-0732">Signal</keyword>
<dbReference type="RefSeq" id="WP_126752245.1">
    <property type="nucleotide sequence ID" value="NZ_JBHUMT010000001.1"/>
</dbReference>
<dbReference type="AlphaFoldDB" id="A0A432YSL8"/>
<evidence type="ECO:0000313" key="4">
    <source>
        <dbReference type="EMBL" id="RUO64576.1"/>
    </source>
</evidence>
<proteinExistence type="predicted"/>
<dbReference type="EMBL" id="PIQA01000004">
    <property type="protein sequence ID" value="RUO64576.1"/>
    <property type="molecule type" value="Genomic_DNA"/>
</dbReference>
<dbReference type="PANTHER" id="PTHR21666:SF270">
    <property type="entry name" value="MUREIN HYDROLASE ACTIVATOR ENVC"/>
    <property type="match status" value="1"/>
</dbReference>
<feature type="chain" id="PRO_5019336892" evidence="2">
    <location>
        <begin position="23"/>
        <end position="382"/>
    </location>
</feature>
<evidence type="ECO:0000256" key="2">
    <source>
        <dbReference type="SAM" id="SignalP"/>
    </source>
</evidence>
<dbReference type="InterPro" id="IPR050570">
    <property type="entry name" value="Cell_wall_metabolism_enzyme"/>
</dbReference>
<reference evidence="4 5" key="1">
    <citation type="journal article" date="2011" name="Front. Microbiol.">
        <title>Genomic signatures of strain selection and enhancement in Bacillus atrophaeus var. globigii, a historical biowarfare simulant.</title>
        <authorList>
            <person name="Gibbons H.S."/>
            <person name="Broomall S.M."/>
            <person name="McNew L.A."/>
            <person name="Daligault H."/>
            <person name="Chapman C."/>
            <person name="Bruce D."/>
            <person name="Karavis M."/>
            <person name="Krepps M."/>
            <person name="McGregor P.A."/>
            <person name="Hong C."/>
            <person name="Park K.H."/>
            <person name="Akmal A."/>
            <person name="Feldman A."/>
            <person name="Lin J.S."/>
            <person name="Chang W.E."/>
            <person name="Higgs B.W."/>
            <person name="Demirev P."/>
            <person name="Lindquist J."/>
            <person name="Liem A."/>
            <person name="Fochler E."/>
            <person name="Read T.D."/>
            <person name="Tapia R."/>
            <person name="Johnson S."/>
            <person name="Bishop-Lilly K.A."/>
            <person name="Detter C."/>
            <person name="Han C."/>
            <person name="Sozhamannan S."/>
            <person name="Rosenzweig C.N."/>
            <person name="Skowronski E.W."/>
        </authorList>
    </citation>
    <scope>NUCLEOTIDE SEQUENCE [LARGE SCALE GENOMIC DNA]</scope>
    <source>
        <strain evidence="4 5">TPS4-2</strain>
    </source>
</reference>
<evidence type="ECO:0000313" key="5">
    <source>
        <dbReference type="Proteomes" id="UP000288361"/>
    </source>
</evidence>
<dbReference type="Pfam" id="PF01551">
    <property type="entry name" value="Peptidase_M23"/>
    <property type="match status" value="1"/>
</dbReference>
<organism evidence="4 5">
    <name type="scientific">Idiomarina piscisalsi</name>
    <dbReference type="NCBI Taxonomy" id="1096243"/>
    <lineage>
        <taxon>Bacteria</taxon>
        <taxon>Pseudomonadati</taxon>
        <taxon>Pseudomonadota</taxon>
        <taxon>Gammaproteobacteria</taxon>
        <taxon>Alteromonadales</taxon>
        <taxon>Idiomarinaceae</taxon>
        <taxon>Idiomarina</taxon>
    </lineage>
</organism>
<feature type="signal peptide" evidence="2">
    <location>
        <begin position="1"/>
        <end position="22"/>
    </location>
</feature>
<dbReference type="InterPro" id="IPR011055">
    <property type="entry name" value="Dup_hybrid_motif"/>
</dbReference>
<gene>
    <name evidence="4" type="ORF">CWI73_07755</name>
</gene>
<keyword evidence="1" id="KW-0175">Coiled coil</keyword>
<dbReference type="Gene3D" id="2.70.70.10">
    <property type="entry name" value="Glucose Permease (Domain IIA)"/>
    <property type="match status" value="1"/>
</dbReference>
<name>A0A432YSL8_9GAMM</name>
<dbReference type="Proteomes" id="UP000288361">
    <property type="component" value="Unassembled WGS sequence"/>
</dbReference>